<protein>
    <submittedName>
        <fullName evidence="1">Uncharacterized protein</fullName>
    </submittedName>
</protein>
<organism evidence="1 2">
    <name type="scientific">Achromobacter aegrifaciens</name>
    <dbReference type="NCBI Taxonomy" id="1287736"/>
    <lineage>
        <taxon>Bacteria</taxon>
        <taxon>Pseudomonadati</taxon>
        <taxon>Pseudomonadota</taxon>
        <taxon>Betaproteobacteria</taxon>
        <taxon>Burkholderiales</taxon>
        <taxon>Alcaligenaceae</taxon>
        <taxon>Achromobacter</taxon>
    </lineage>
</organism>
<proteinExistence type="predicted"/>
<dbReference type="AlphaFoldDB" id="A0AAD2J4Z2"/>
<evidence type="ECO:0000313" key="2">
    <source>
        <dbReference type="Proteomes" id="UP000044098"/>
    </source>
</evidence>
<reference evidence="1 2" key="1">
    <citation type="submission" date="2015-09" db="EMBL/GenBank/DDBJ databases">
        <authorList>
            <consortium name="Pathogen Informatics"/>
        </authorList>
    </citation>
    <scope>NUCLEOTIDE SEQUENCE [LARGE SCALE GENOMIC DNA]</scope>
    <source>
        <strain evidence="1 2">2789STDY5608625</strain>
    </source>
</reference>
<evidence type="ECO:0000313" key="1">
    <source>
        <dbReference type="EMBL" id="CUJ72090.1"/>
    </source>
</evidence>
<accession>A0AAD2J4Z2</accession>
<name>A0AAD2J4Z2_ACHAE</name>
<gene>
    <name evidence="1" type="ORF">ERS370000_05516</name>
</gene>
<dbReference type="EMBL" id="CYTK01000012">
    <property type="protein sequence ID" value="CUJ72090.1"/>
    <property type="molecule type" value="Genomic_DNA"/>
</dbReference>
<dbReference type="Proteomes" id="UP000044098">
    <property type="component" value="Unassembled WGS sequence"/>
</dbReference>
<comment type="caution">
    <text evidence="1">The sequence shown here is derived from an EMBL/GenBank/DDBJ whole genome shotgun (WGS) entry which is preliminary data.</text>
</comment>
<sequence>MIDDQASAYLDVADLPSALVSAALARELAARWLGNEPTALQAVGRTGLSGTEALRGATSALVEHARTYTVVVDNAHRLDVDDARTIATSLQGIRLVLLAQPTGELGHLSTALAVAPETLNGWAPDTIAADAAAHNCRATMATVARLKQLTAGLPLYVRSAILVASAEYDSELGAFCDALDSQELTAVTAQHSILSRVFESLTTPSKQVLSSVSIADLPLSADEMVSIAGAAFGIERRGVTRTLRSLRAHGLLQAYGSQRSKVHDAMRPIALDYLAADAEAERRAKEALLGFLEVSIAENRMEKERFHLFVRMLVDLRRVAVLADLATEESFHEVGSFPMVWGVLEDATRDDSVTAKTRFECLDALLYYRQKHGPQEAVEPLLSEMEKLLASGLTNARARLVFLNKSLIHWAEQGNENRVNEVVHKARHMLPDDVRYHRVFAYHEALSLWKLKRFQRAQTILRALITEYLSELQLDPETLLSGIRPYLERAGEEGNYAGNCRHLADCYDVLARALEGLRQPPGNCRPMAIRLFELSGSWDSAARVGIDLVWQHIDARESVRARRLLEDGLLDLVTRHGLTDRVVYVRILYAHALGKTGDVDRARRELRAINPYLSSLSPAEQLDARVLTEFLL</sequence>